<dbReference type="SUPFAM" id="SSF52490">
    <property type="entry name" value="Tubulin nucleotide-binding domain-like"/>
    <property type="match status" value="1"/>
</dbReference>
<evidence type="ECO:0000256" key="4">
    <source>
        <dbReference type="HAMAP-Rule" id="MF_00909"/>
    </source>
</evidence>
<feature type="binding site" evidence="4">
    <location>
        <position position="143"/>
    </location>
    <ligand>
        <name>GTP</name>
        <dbReference type="ChEBI" id="CHEBI:37565"/>
    </ligand>
</feature>
<dbReference type="InterPro" id="IPR036525">
    <property type="entry name" value="Tubulin/FtsZ_GTPase_sf"/>
</dbReference>
<feature type="binding site" evidence="4">
    <location>
        <position position="139"/>
    </location>
    <ligand>
        <name>GTP</name>
        <dbReference type="ChEBI" id="CHEBI:37565"/>
    </ligand>
</feature>
<reference evidence="8 9" key="1">
    <citation type="submission" date="2019-03" db="EMBL/GenBank/DDBJ databases">
        <title>Metabolic potential of uncultured bacteria and archaea associated with petroleum seepage in deep-sea sediments.</title>
        <authorList>
            <person name="Dong X."/>
            <person name="Hubert C."/>
        </authorList>
    </citation>
    <scope>NUCLEOTIDE SEQUENCE [LARGE SCALE GENOMIC DNA]</scope>
    <source>
        <strain evidence="8">E44_bin18</strain>
    </source>
</reference>
<dbReference type="InterPro" id="IPR045061">
    <property type="entry name" value="FtsZ/CetZ"/>
</dbReference>
<accession>A0A523UUL9</accession>
<dbReference type="FunFam" id="3.40.50.1440:FF:000001">
    <property type="entry name" value="Cell division protein FtsZ"/>
    <property type="match status" value="1"/>
</dbReference>
<feature type="binding site" evidence="4">
    <location>
        <position position="187"/>
    </location>
    <ligand>
        <name>GTP</name>
        <dbReference type="ChEBI" id="CHEBI:37565"/>
    </ligand>
</feature>
<dbReference type="Gene3D" id="3.40.50.1440">
    <property type="entry name" value="Tubulin/FtsZ, GTPase domain"/>
    <property type="match status" value="1"/>
</dbReference>
<dbReference type="GO" id="GO:0032153">
    <property type="term" value="C:cell division site"/>
    <property type="evidence" value="ECO:0007669"/>
    <property type="project" value="UniProtKB-UniRule"/>
</dbReference>
<dbReference type="GO" id="GO:0051258">
    <property type="term" value="P:protein polymerization"/>
    <property type="evidence" value="ECO:0007669"/>
    <property type="project" value="UniProtKB-UniRule"/>
</dbReference>
<keyword evidence="4 8" id="KW-0132">Cell division</keyword>
<dbReference type="GO" id="GO:0005737">
    <property type="term" value="C:cytoplasm"/>
    <property type="evidence" value="ECO:0007669"/>
    <property type="project" value="UniProtKB-SubCell"/>
</dbReference>
<gene>
    <name evidence="4 8" type="primary">ftsZ</name>
    <name evidence="8" type="ORF">E3J62_05060</name>
</gene>
<keyword evidence="2 4" id="KW-0547">Nucleotide-binding</keyword>
<comment type="subunit">
    <text evidence="4">Homodimer. Polymerizes to form a dynamic ring structure in a strictly GTP-dependent manner. Interacts directly with several other division proteins.</text>
</comment>
<feature type="binding site" evidence="4">
    <location>
        <begin position="21"/>
        <end position="25"/>
    </location>
    <ligand>
        <name>GTP</name>
        <dbReference type="ChEBI" id="CHEBI:37565"/>
    </ligand>
</feature>
<protein>
    <recommendedName>
        <fullName evidence="4 5">Cell division protein FtsZ</fullName>
    </recommendedName>
</protein>
<comment type="caution">
    <text evidence="8">The sequence shown here is derived from an EMBL/GenBank/DDBJ whole genome shotgun (WGS) entry which is preliminary data.</text>
</comment>
<dbReference type="AlphaFoldDB" id="A0A523UUL9"/>
<dbReference type="Proteomes" id="UP000315525">
    <property type="component" value="Unassembled WGS sequence"/>
</dbReference>
<dbReference type="InterPro" id="IPR024757">
    <property type="entry name" value="FtsZ_C"/>
</dbReference>
<dbReference type="InterPro" id="IPR020805">
    <property type="entry name" value="Cell_div_FtsZ_CS"/>
</dbReference>
<keyword evidence="4" id="KW-0717">Septation</keyword>
<sequence length="384" mass="40627">MFDLVENLKQNAKIKVLGVGGAGGNAVNRMIESGLAGVEFIATNTDIQVLSMSKADVKIQLGVELTKGLGSGGDPEIGRKAIEENIDDVADAIRGADMLFVTAGLGGGTGTGASPRVAEVARDLDVLTVAIVTKPFDFEGTKRIRQAQVGEKELKGRVDTLIVIPNQRLLAVVGNQTPIYEAFQVCDEVLLQATRGISDLITVPGLINLDFADVRTIMSETGEALMGAGSGTGENRAQAAATEAIGCPLLEDVSIEGASGILVNITGGPDLTLHEVSDATTVVCEAAGKEANVIFGAVIDKALEGSVRVTVIATGLPSRKEDQISEVLEAKPSEFGPLRNQALDMPAFRRKDVLSKSKLLQKRDIRDFSTDELEIPTFMRRQMD</sequence>
<evidence type="ECO:0000256" key="3">
    <source>
        <dbReference type="ARBA" id="ARBA00023134"/>
    </source>
</evidence>
<feature type="domain" description="Tubulin/FtsZ 2-layer sandwich" evidence="7">
    <location>
        <begin position="207"/>
        <end position="325"/>
    </location>
</feature>
<comment type="similarity">
    <text evidence="1 4">Belongs to the FtsZ family.</text>
</comment>
<dbReference type="InterPro" id="IPR008280">
    <property type="entry name" value="Tub_FtsZ_C"/>
</dbReference>
<dbReference type="SUPFAM" id="SSF55307">
    <property type="entry name" value="Tubulin C-terminal domain-like"/>
    <property type="match status" value="1"/>
</dbReference>
<dbReference type="InterPro" id="IPR037103">
    <property type="entry name" value="Tubulin/FtsZ-like_C"/>
</dbReference>
<dbReference type="SMART" id="SM00865">
    <property type="entry name" value="Tubulin_C"/>
    <property type="match status" value="1"/>
</dbReference>
<feature type="domain" description="Tubulin/FtsZ GTPase" evidence="6">
    <location>
        <begin position="13"/>
        <end position="205"/>
    </location>
</feature>
<dbReference type="PRINTS" id="PR00423">
    <property type="entry name" value="CELLDVISFTSZ"/>
</dbReference>
<evidence type="ECO:0000313" key="9">
    <source>
        <dbReference type="Proteomes" id="UP000315525"/>
    </source>
</evidence>
<dbReference type="HAMAP" id="MF_00909">
    <property type="entry name" value="FtsZ"/>
    <property type="match status" value="1"/>
</dbReference>
<keyword evidence="3 4" id="KW-0342">GTP-binding</keyword>
<dbReference type="PANTHER" id="PTHR30314">
    <property type="entry name" value="CELL DIVISION PROTEIN FTSZ-RELATED"/>
    <property type="match status" value="1"/>
</dbReference>
<dbReference type="Pfam" id="PF00091">
    <property type="entry name" value="Tubulin"/>
    <property type="match status" value="1"/>
</dbReference>
<dbReference type="GO" id="GO:0003924">
    <property type="term" value="F:GTPase activity"/>
    <property type="evidence" value="ECO:0007669"/>
    <property type="project" value="UniProtKB-UniRule"/>
</dbReference>
<dbReference type="InterPro" id="IPR018316">
    <property type="entry name" value="Tubulin/FtsZ_2-layer-sand-dom"/>
</dbReference>
<dbReference type="Pfam" id="PF12327">
    <property type="entry name" value="FtsZ_C"/>
    <property type="match status" value="1"/>
</dbReference>
<dbReference type="GO" id="GO:0000917">
    <property type="term" value="P:division septum assembly"/>
    <property type="evidence" value="ECO:0007669"/>
    <property type="project" value="UniProtKB-KW"/>
</dbReference>
<dbReference type="EMBL" id="SOJN01000063">
    <property type="protein sequence ID" value="TET46214.1"/>
    <property type="molecule type" value="Genomic_DNA"/>
</dbReference>
<evidence type="ECO:0000313" key="8">
    <source>
        <dbReference type="EMBL" id="TET46214.1"/>
    </source>
</evidence>
<dbReference type="CDD" id="cd02201">
    <property type="entry name" value="FtsZ_type1"/>
    <property type="match status" value="1"/>
</dbReference>
<keyword evidence="4" id="KW-0131">Cell cycle</keyword>
<dbReference type="PROSITE" id="PS01134">
    <property type="entry name" value="FTSZ_1"/>
    <property type="match status" value="1"/>
</dbReference>
<organism evidence="8 9">
    <name type="scientific">candidate division TA06 bacterium</name>
    <dbReference type="NCBI Taxonomy" id="2250710"/>
    <lineage>
        <taxon>Bacteria</taxon>
        <taxon>Bacteria division TA06</taxon>
    </lineage>
</organism>
<dbReference type="PANTHER" id="PTHR30314:SF3">
    <property type="entry name" value="MITOCHONDRIAL DIVISION PROTEIN FSZA"/>
    <property type="match status" value="1"/>
</dbReference>
<evidence type="ECO:0000259" key="6">
    <source>
        <dbReference type="SMART" id="SM00864"/>
    </source>
</evidence>
<dbReference type="NCBIfam" id="TIGR00065">
    <property type="entry name" value="ftsZ"/>
    <property type="match status" value="1"/>
</dbReference>
<evidence type="ECO:0000256" key="1">
    <source>
        <dbReference type="ARBA" id="ARBA00009690"/>
    </source>
</evidence>
<name>A0A523UUL9_UNCT6</name>
<evidence type="ECO:0000256" key="2">
    <source>
        <dbReference type="ARBA" id="ARBA00022741"/>
    </source>
</evidence>
<proteinExistence type="inferred from homology"/>
<dbReference type="GO" id="GO:0005525">
    <property type="term" value="F:GTP binding"/>
    <property type="evidence" value="ECO:0007669"/>
    <property type="project" value="UniProtKB-UniRule"/>
</dbReference>
<dbReference type="SMART" id="SM00864">
    <property type="entry name" value="Tubulin"/>
    <property type="match status" value="1"/>
</dbReference>
<evidence type="ECO:0000256" key="5">
    <source>
        <dbReference type="NCBIfam" id="TIGR00065"/>
    </source>
</evidence>
<dbReference type="InterPro" id="IPR000158">
    <property type="entry name" value="Cell_div_FtsZ"/>
</dbReference>
<comment type="function">
    <text evidence="4">Essential cell division protein that forms a contractile ring structure (Z ring) at the future cell division site. The regulation of the ring assembly controls the timing and the location of cell division. One of the functions of the FtsZ ring is to recruit other cell division proteins to the septum to produce a new cell wall between the dividing cells. Binds GTP and shows GTPase activity.</text>
</comment>
<keyword evidence="4" id="KW-0963">Cytoplasm</keyword>
<dbReference type="GO" id="GO:0043093">
    <property type="term" value="P:FtsZ-dependent cytokinesis"/>
    <property type="evidence" value="ECO:0007669"/>
    <property type="project" value="UniProtKB-UniRule"/>
</dbReference>
<feature type="binding site" evidence="4">
    <location>
        <begin position="108"/>
        <end position="110"/>
    </location>
    <ligand>
        <name>GTP</name>
        <dbReference type="ChEBI" id="CHEBI:37565"/>
    </ligand>
</feature>
<comment type="subcellular location">
    <subcellularLocation>
        <location evidence="4">Cytoplasm</location>
    </subcellularLocation>
    <text evidence="4">Assembles at midcell at the inner surface of the cytoplasmic membrane.</text>
</comment>
<dbReference type="InterPro" id="IPR003008">
    <property type="entry name" value="Tubulin_FtsZ_GTPase"/>
</dbReference>
<evidence type="ECO:0000259" key="7">
    <source>
        <dbReference type="SMART" id="SM00865"/>
    </source>
</evidence>
<dbReference type="Gene3D" id="3.30.1330.20">
    <property type="entry name" value="Tubulin/FtsZ, C-terminal domain"/>
    <property type="match status" value="1"/>
</dbReference>